<dbReference type="GO" id="GO:0050661">
    <property type="term" value="F:NADP binding"/>
    <property type="evidence" value="ECO:0007669"/>
    <property type="project" value="UniProtKB-UniRule"/>
</dbReference>
<sequence>MRLVVVGNGMVGQRLIEALAARDTDGRWSVTVLAEEHRRAYDRVRLSAYFEGATAEDLTLAPAGVPSGTDIRLGEPVLAVDRAARVVRTAAGSYPYDALVLATGSFPFVPPAPGRDARGCFVYRTLDDLEALREYANGRSDGIVVGGGLLGLEAANALRLLGLRTSVVEFAPHLMPMQLDPAGGAMLRRRIEELDIAVHTGTGVTAIATDGDRLRVDTAGELALEADLVVFAAGVRPRDDLARTAGLAVAERGGILVDSSLRTNDPAVFAIGECAAVEGRCYGLVAPGYAMADVVVDRLLGGAAAFGGADTSTKLKLLGVDVASFGRTAGALDVVYADPANGLYAKLALTDDAGTLLGGILVGDATAYGALRAAVGGPVPGKLADFLSAGAPDVALPGHAQVCSCNNVTKDAVLAAIGDGCGDVPAVKACTRAGTTCGSCVPLLKSLLAEAGVAQSTALCEHFAYTRQELFDLVRVRGIRTFSALVAGYGTGRGCDICKPTVASILASLGNGHILDGEQAALQDTNDHFLANIQRDGTYSVVPRIPGGEITPERLIVIGEVARDFGLYTKITGGQRIDLLGARVEQLPDIWRRLVAAGFESGHAYGKALRTVKSCVGSTWCRYGVQDSVGLAVALELRYRGLRAPHKIKSAVSGCARECAEARSKDFGIIATEQGWNLYLGGNGGFRPRHADLFLSDVDTDTLVRTVDRFLMYYIRTADRLQRTAAWIEGLDGGLDHLRAVIVDDRLGLCADLDAAMARHVAAHTDEWRDVLEDPVKLRRFVSFVNAPSTPDPSISVGRERGQPVPLRLPAVRR</sequence>
<feature type="domain" description="BFD-like [2Fe-2S]-binding" evidence="23">
    <location>
        <begin position="402"/>
        <end position="450"/>
    </location>
</feature>
<dbReference type="GO" id="GO:0051539">
    <property type="term" value="F:4 iron, 4 sulfur cluster binding"/>
    <property type="evidence" value="ECO:0007669"/>
    <property type="project" value="UniProtKB-KW"/>
</dbReference>
<gene>
    <name evidence="25" type="ORF">SAMN05421684_1415</name>
</gene>
<dbReference type="InterPro" id="IPR036136">
    <property type="entry name" value="Nit/Sulf_reduc_fer-like_dom_sf"/>
</dbReference>
<accession>A0A1H3MHM1</accession>
<dbReference type="RefSeq" id="WP_143049661.1">
    <property type="nucleotide sequence ID" value="NZ_BOND01000017.1"/>
</dbReference>
<dbReference type="InterPro" id="IPR007419">
    <property type="entry name" value="BFD-like_2Fe2S-bd_dom"/>
</dbReference>
<dbReference type="Pfam" id="PF07992">
    <property type="entry name" value="Pyr_redox_2"/>
    <property type="match status" value="1"/>
</dbReference>
<dbReference type="UniPathway" id="UPA00653"/>
<feature type="domain" description="FAD/NAD(P)-binding" evidence="24">
    <location>
        <begin position="2"/>
        <end position="275"/>
    </location>
</feature>
<dbReference type="NCBIfam" id="NF011565">
    <property type="entry name" value="PRK14989.1"/>
    <property type="match status" value="1"/>
</dbReference>
<dbReference type="InterPro" id="IPR006067">
    <property type="entry name" value="NO2/SO3_Rdtase_4Fe4S_dom"/>
</dbReference>
<comment type="function">
    <text evidence="2">Catalyzes the reduction of sulfite to sulfide, a step in the biosynthesis of sulfur-containing amino acids and cofactors.</text>
</comment>
<evidence type="ECO:0000313" key="26">
    <source>
        <dbReference type="Proteomes" id="UP000199632"/>
    </source>
</evidence>
<feature type="domain" description="Nitrite/sulphite reductase 4Fe-4S" evidence="21">
    <location>
        <begin position="606"/>
        <end position="746"/>
    </location>
</feature>
<dbReference type="GO" id="GO:0051537">
    <property type="term" value="F:2 iron, 2 sulfur cluster binding"/>
    <property type="evidence" value="ECO:0007669"/>
    <property type="project" value="UniProtKB-KW"/>
</dbReference>
<evidence type="ECO:0000256" key="18">
    <source>
        <dbReference type="ARBA" id="ARBA00049518"/>
    </source>
</evidence>
<dbReference type="InterPro" id="IPR006066">
    <property type="entry name" value="NO2/SO3_Rdtase_FeS/sirohaem_BS"/>
</dbReference>
<keyword evidence="15 20" id="KW-0411">Iron-sulfur</keyword>
<comment type="cofactor">
    <cofactor evidence="17">
        <name>[2Fe-2S] cluster</name>
        <dbReference type="ChEBI" id="CHEBI:190135"/>
    </cofactor>
</comment>
<dbReference type="Proteomes" id="UP000199632">
    <property type="component" value="Unassembled WGS sequence"/>
</dbReference>
<dbReference type="PIRSF" id="PIRSF037149">
    <property type="entry name" value="NirB"/>
    <property type="match status" value="1"/>
</dbReference>
<dbReference type="InterPro" id="IPR023753">
    <property type="entry name" value="FAD/NAD-binding_dom"/>
</dbReference>
<keyword evidence="7 20" id="KW-0349">Heme</keyword>
<evidence type="ECO:0000256" key="5">
    <source>
        <dbReference type="ARBA" id="ARBA00012353"/>
    </source>
</evidence>
<evidence type="ECO:0000256" key="12">
    <source>
        <dbReference type="ARBA" id="ARBA00022827"/>
    </source>
</evidence>
<dbReference type="Gene3D" id="3.30.390.30">
    <property type="match status" value="1"/>
</dbReference>
<dbReference type="CDD" id="cd19944">
    <property type="entry name" value="NirB_Fer2_BFD-like_2"/>
    <property type="match status" value="1"/>
</dbReference>
<evidence type="ECO:0000259" key="21">
    <source>
        <dbReference type="Pfam" id="PF01077"/>
    </source>
</evidence>
<dbReference type="Pfam" id="PF03460">
    <property type="entry name" value="NIR_SIR_ferr"/>
    <property type="match status" value="1"/>
</dbReference>
<feature type="binding site" evidence="20">
    <location>
        <position position="621"/>
    </location>
    <ligand>
        <name>[4Fe-4S] cluster</name>
        <dbReference type="ChEBI" id="CHEBI:49883"/>
    </ligand>
</feature>
<dbReference type="EC" id="1.8.7.1" evidence="5"/>
<comment type="cofactor">
    <cofactor evidence="20">
        <name>[4Fe-4S] cluster</name>
        <dbReference type="ChEBI" id="CHEBI:49883"/>
    </cofactor>
    <text evidence="20">Binds 1 [4Fe-4S] cluster per subunit.</text>
</comment>
<dbReference type="InterPro" id="IPR012744">
    <property type="entry name" value="Nitri_red_NirB"/>
</dbReference>
<keyword evidence="26" id="KW-1185">Reference proteome</keyword>
<evidence type="ECO:0000256" key="16">
    <source>
        <dbReference type="ARBA" id="ARBA00023063"/>
    </source>
</evidence>
<comment type="pathway">
    <text evidence="3">Nitrogen metabolism; nitrate reduction (assimilation).</text>
</comment>
<keyword evidence="11" id="KW-0883">Thioether bond</keyword>
<evidence type="ECO:0000256" key="11">
    <source>
        <dbReference type="ARBA" id="ARBA00022784"/>
    </source>
</evidence>
<dbReference type="InterPro" id="IPR041854">
    <property type="entry name" value="BFD-like_2Fe2S-bd_dom_sf"/>
</dbReference>
<dbReference type="InterPro" id="IPR045854">
    <property type="entry name" value="NO2/SO3_Rdtase_4Fe4S_sf"/>
</dbReference>
<keyword evidence="9" id="KW-0001">2Fe-2S</keyword>
<dbReference type="FunFam" id="3.30.413.10:FF:000007">
    <property type="entry name" value="Nitrite reductase [NAD(P)H] large subunit"/>
    <property type="match status" value="1"/>
</dbReference>
<dbReference type="GO" id="GO:0046872">
    <property type="term" value="F:metal ion binding"/>
    <property type="evidence" value="ECO:0007669"/>
    <property type="project" value="UniProtKB-KW"/>
</dbReference>
<evidence type="ECO:0000256" key="7">
    <source>
        <dbReference type="ARBA" id="ARBA00022617"/>
    </source>
</evidence>
<keyword evidence="14 20" id="KW-0408">Iron</keyword>
<keyword evidence="13" id="KW-0560">Oxidoreductase</keyword>
<dbReference type="InterPro" id="IPR036188">
    <property type="entry name" value="FAD/NAD-bd_sf"/>
</dbReference>
<keyword evidence="8 19" id="KW-0285">Flavoprotein</keyword>
<proteinExistence type="inferred from homology"/>
<name>A0A1H3MHM1_9ACTN</name>
<dbReference type="OrthoDB" id="9768666at2"/>
<evidence type="ECO:0000259" key="24">
    <source>
        <dbReference type="Pfam" id="PF07992"/>
    </source>
</evidence>
<dbReference type="Pfam" id="PF04324">
    <property type="entry name" value="Fer2_BFD"/>
    <property type="match status" value="1"/>
</dbReference>
<feature type="binding site" evidence="20">
    <location>
        <position position="659"/>
    </location>
    <ligand>
        <name>[4Fe-4S] cluster</name>
        <dbReference type="ChEBI" id="CHEBI:49883"/>
    </ligand>
</feature>
<dbReference type="GO" id="GO:0042128">
    <property type="term" value="P:nitrate assimilation"/>
    <property type="evidence" value="ECO:0007669"/>
    <property type="project" value="UniProtKB-UniRule"/>
</dbReference>
<dbReference type="GO" id="GO:0020037">
    <property type="term" value="F:heme binding"/>
    <property type="evidence" value="ECO:0007669"/>
    <property type="project" value="InterPro"/>
</dbReference>
<evidence type="ECO:0000256" key="14">
    <source>
        <dbReference type="ARBA" id="ARBA00023004"/>
    </source>
</evidence>
<dbReference type="Gene3D" id="1.10.10.1100">
    <property type="entry name" value="BFD-like [2Fe-2S]-binding domain"/>
    <property type="match status" value="1"/>
</dbReference>
<keyword evidence="12 19" id="KW-0274">FAD</keyword>
<dbReference type="FunFam" id="1.10.10.1100:FF:000002">
    <property type="entry name" value="Nitrite reductase large subunit"/>
    <property type="match status" value="1"/>
</dbReference>
<dbReference type="GO" id="GO:0098809">
    <property type="term" value="F:nitrite reductase activity"/>
    <property type="evidence" value="ECO:0007669"/>
    <property type="project" value="InterPro"/>
</dbReference>
<reference evidence="26" key="1">
    <citation type="submission" date="2016-10" db="EMBL/GenBank/DDBJ databases">
        <authorList>
            <person name="Varghese N."/>
            <person name="Submissions S."/>
        </authorList>
    </citation>
    <scope>NUCLEOTIDE SEQUENCE [LARGE SCALE GENOMIC DNA]</scope>
    <source>
        <strain evidence="26">DSM 44718</strain>
    </source>
</reference>
<dbReference type="GO" id="GO:0015980">
    <property type="term" value="P:energy derivation by oxidation of organic compounds"/>
    <property type="evidence" value="ECO:0007669"/>
    <property type="project" value="UniProtKB-ARBA"/>
</dbReference>
<dbReference type="EMBL" id="FNQB01000001">
    <property type="protein sequence ID" value="SDY76180.1"/>
    <property type="molecule type" value="Genomic_DNA"/>
</dbReference>
<evidence type="ECO:0000256" key="19">
    <source>
        <dbReference type="PIRNR" id="PIRNR037149"/>
    </source>
</evidence>
<comment type="cofactor">
    <cofactor evidence="20">
        <name>siroheme</name>
        <dbReference type="ChEBI" id="CHEBI:60052"/>
    </cofactor>
    <text evidence="20">Binds 1 siroheme per subunit.</text>
</comment>
<evidence type="ECO:0000256" key="6">
    <source>
        <dbReference type="ARBA" id="ARBA00022485"/>
    </source>
</evidence>
<dbReference type="PANTHER" id="PTHR43809">
    <property type="entry name" value="NITRITE REDUCTASE (NADH) LARGE SUBUNIT"/>
    <property type="match status" value="1"/>
</dbReference>
<dbReference type="PRINTS" id="PR00411">
    <property type="entry name" value="PNDRDTASEI"/>
</dbReference>
<keyword evidence="10 20" id="KW-0479">Metal-binding</keyword>
<evidence type="ECO:0000256" key="8">
    <source>
        <dbReference type="ARBA" id="ARBA00022630"/>
    </source>
</evidence>
<feature type="binding site" description="axial binding residue" evidence="20">
    <location>
        <position position="659"/>
    </location>
    <ligand>
        <name>siroheme</name>
        <dbReference type="ChEBI" id="CHEBI:60052"/>
    </ligand>
    <ligandPart>
        <name>Fe</name>
        <dbReference type="ChEBI" id="CHEBI:18248"/>
    </ligandPart>
</feature>
<evidence type="ECO:0000256" key="3">
    <source>
        <dbReference type="ARBA" id="ARBA00005096"/>
    </source>
</evidence>
<evidence type="ECO:0000256" key="20">
    <source>
        <dbReference type="PIRSR" id="PIRSR037149-1"/>
    </source>
</evidence>
<evidence type="ECO:0000256" key="1">
    <source>
        <dbReference type="ARBA" id="ARBA00001974"/>
    </source>
</evidence>
<dbReference type="GO" id="GO:0050311">
    <property type="term" value="F:sulfite reductase (ferredoxin) activity"/>
    <property type="evidence" value="ECO:0007669"/>
    <property type="project" value="UniProtKB-EC"/>
</dbReference>
<feature type="binding site" evidence="20">
    <location>
        <position position="655"/>
    </location>
    <ligand>
        <name>[4Fe-4S] cluster</name>
        <dbReference type="ChEBI" id="CHEBI:49883"/>
    </ligand>
</feature>
<keyword evidence="16 19" id="KW-0534">Nitrate assimilation</keyword>
<dbReference type="PRINTS" id="PR00397">
    <property type="entry name" value="SIROHAEM"/>
</dbReference>
<dbReference type="InterPro" id="IPR005117">
    <property type="entry name" value="NiRdtase/SiRdtase_haem-b_fer"/>
</dbReference>
<evidence type="ECO:0000256" key="9">
    <source>
        <dbReference type="ARBA" id="ARBA00022714"/>
    </source>
</evidence>
<dbReference type="AlphaFoldDB" id="A0A1H3MHM1"/>
<comment type="catalytic activity">
    <reaction evidence="18">
        <text>hydrogen sulfide + 6 oxidized [2Fe-2S]-[ferredoxin] + 3 H2O = sulfite + 6 reduced [2Fe-2S]-[ferredoxin] + 7 H(+)</text>
        <dbReference type="Rhea" id="RHEA:23132"/>
        <dbReference type="Rhea" id="RHEA-COMP:10000"/>
        <dbReference type="Rhea" id="RHEA-COMP:10001"/>
        <dbReference type="ChEBI" id="CHEBI:15377"/>
        <dbReference type="ChEBI" id="CHEBI:15378"/>
        <dbReference type="ChEBI" id="CHEBI:17359"/>
        <dbReference type="ChEBI" id="CHEBI:29919"/>
        <dbReference type="ChEBI" id="CHEBI:33737"/>
        <dbReference type="ChEBI" id="CHEBI:33738"/>
        <dbReference type="EC" id="1.8.7.1"/>
    </reaction>
</comment>
<dbReference type="InterPro" id="IPR052034">
    <property type="entry name" value="NasD-like"/>
</dbReference>
<keyword evidence="6 20" id="KW-0004">4Fe-4S</keyword>
<evidence type="ECO:0000259" key="22">
    <source>
        <dbReference type="Pfam" id="PF03460"/>
    </source>
</evidence>
<comment type="cofactor">
    <cofactor evidence="1 19">
        <name>FAD</name>
        <dbReference type="ChEBI" id="CHEBI:57692"/>
    </cofactor>
</comment>
<feature type="binding site" evidence="20">
    <location>
        <position position="615"/>
    </location>
    <ligand>
        <name>[4Fe-4S] cluster</name>
        <dbReference type="ChEBI" id="CHEBI:49883"/>
    </ligand>
</feature>
<evidence type="ECO:0000256" key="4">
    <source>
        <dbReference type="ARBA" id="ARBA00010429"/>
    </source>
</evidence>
<dbReference type="Gene3D" id="3.30.413.10">
    <property type="entry name" value="Sulfite Reductase Hemoprotein, domain 1"/>
    <property type="match status" value="1"/>
</dbReference>
<dbReference type="PROSITE" id="PS00365">
    <property type="entry name" value="NIR_SIR"/>
    <property type="match status" value="1"/>
</dbReference>
<dbReference type="SUPFAM" id="SSF55124">
    <property type="entry name" value="Nitrite/Sulfite reductase N-terminal domain-like"/>
    <property type="match status" value="1"/>
</dbReference>
<evidence type="ECO:0000256" key="15">
    <source>
        <dbReference type="ARBA" id="ARBA00023014"/>
    </source>
</evidence>
<evidence type="ECO:0000256" key="17">
    <source>
        <dbReference type="ARBA" id="ARBA00034078"/>
    </source>
</evidence>
<dbReference type="Gene3D" id="3.50.50.60">
    <property type="entry name" value="FAD/NAD(P)-binding domain"/>
    <property type="match status" value="2"/>
</dbReference>
<dbReference type="NCBIfam" id="TIGR02374">
    <property type="entry name" value="nitri_red_nirB"/>
    <property type="match status" value="1"/>
</dbReference>
<evidence type="ECO:0000313" key="25">
    <source>
        <dbReference type="EMBL" id="SDY76180.1"/>
    </source>
</evidence>
<evidence type="ECO:0000256" key="13">
    <source>
        <dbReference type="ARBA" id="ARBA00023002"/>
    </source>
</evidence>
<protein>
    <recommendedName>
        <fullName evidence="5">assimilatory sulfite reductase (ferredoxin)</fullName>
        <ecNumber evidence="5">1.8.7.1</ecNumber>
    </recommendedName>
</protein>
<comment type="similarity">
    <text evidence="4">Belongs to the nitrite and sulfite reductase 4Fe-4S domain family.</text>
</comment>
<dbReference type="STRING" id="137265.SAMN05421684_1415"/>
<dbReference type="PRINTS" id="PR00368">
    <property type="entry name" value="FADPNR"/>
</dbReference>
<organism evidence="25 26">
    <name type="scientific">Asanoa ishikariensis</name>
    <dbReference type="NCBI Taxonomy" id="137265"/>
    <lineage>
        <taxon>Bacteria</taxon>
        <taxon>Bacillati</taxon>
        <taxon>Actinomycetota</taxon>
        <taxon>Actinomycetes</taxon>
        <taxon>Micromonosporales</taxon>
        <taxon>Micromonosporaceae</taxon>
        <taxon>Asanoa</taxon>
    </lineage>
</organism>
<dbReference type="SUPFAM" id="SSF51905">
    <property type="entry name" value="FAD/NAD(P)-binding domain"/>
    <property type="match status" value="2"/>
</dbReference>
<evidence type="ECO:0000259" key="23">
    <source>
        <dbReference type="Pfam" id="PF04324"/>
    </source>
</evidence>
<dbReference type="PANTHER" id="PTHR43809:SF1">
    <property type="entry name" value="NITRITE REDUCTASE (NADH) LARGE SUBUNIT"/>
    <property type="match status" value="1"/>
</dbReference>
<evidence type="ECO:0000256" key="10">
    <source>
        <dbReference type="ARBA" id="ARBA00022723"/>
    </source>
</evidence>
<dbReference type="InterPro" id="IPR017121">
    <property type="entry name" value="Nitrite_Rdtase_lsu"/>
</dbReference>
<dbReference type="GO" id="GO:0050660">
    <property type="term" value="F:flavin adenine dinucleotide binding"/>
    <property type="evidence" value="ECO:0007669"/>
    <property type="project" value="UniProtKB-UniRule"/>
</dbReference>
<evidence type="ECO:0000256" key="2">
    <source>
        <dbReference type="ARBA" id="ARBA00003247"/>
    </source>
</evidence>
<dbReference type="Pfam" id="PF01077">
    <property type="entry name" value="NIR_SIR"/>
    <property type="match status" value="1"/>
</dbReference>
<dbReference type="InterPro" id="IPR016156">
    <property type="entry name" value="FAD/NAD-linked_Rdtase_dimer_sf"/>
</dbReference>
<dbReference type="SUPFAM" id="SSF56014">
    <property type="entry name" value="Nitrite and sulphite reductase 4Fe-4S domain-like"/>
    <property type="match status" value="1"/>
</dbReference>
<feature type="domain" description="Nitrite/Sulfite reductase ferredoxin-like" evidence="22">
    <location>
        <begin position="533"/>
        <end position="596"/>
    </location>
</feature>